<proteinExistence type="predicted"/>
<dbReference type="EMBL" id="PYGJ01000012">
    <property type="protein sequence ID" value="PSL18170.1"/>
    <property type="molecule type" value="Genomic_DNA"/>
</dbReference>
<protein>
    <submittedName>
        <fullName evidence="1">Uncharacterized protein</fullName>
    </submittedName>
</protein>
<sequence length="51" mass="5877">MSNFQATPQTQELTEKKTLELSGLLRRAFNWFWKVSDDAGDMNTKPFNGIL</sequence>
<reference evidence="1 2" key="1">
    <citation type="submission" date="2018-03" db="EMBL/GenBank/DDBJ databases">
        <title>Genomic Encyclopedia of Archaeal and Bacterial Type Strains, Phase II (KMG-II): from individual species to whole genera.</title>
        <authorList>
            <person name="Goeker M."/>
        </authorList>
    </citation>
    <scope>NUCLEOTIDE SEQUENCE [LARGE SCALE GENOMIC DNA]</scope>
    <source>
        <strain evidence="1 2">DSM 100673</strain>
    </source>
</reference>
<evidence type="ECO:0000313" key="1">
    <source>
        <dbReference type="EMBL" id="PSL18170.1"/>
    </source>
</evidence>
<gene>
    <name evidence="1" type="ORF">CLV88_11294</name>
</gene>
<organism evidence="1 2">
    <name type="scientific">Shimia abyssi</name>
    <dbReference type="NCBI Taxonomy" id="1662395"/>
    <lineage>
        <taxon>Bacteria</taxon>
        <taxon>Pseudomonadati</taxon>
        <taxon>Pseudomonadota</taxon>
        <taxon>Alphaproteobacteria</taxon>
        <taxon>Rhodobacterales</taxon>
        <taxon>Roseobacteraceae</taxon>
    </lineage>
</organism>
<accession>A0A2P8F8W5</accession>
<comment type="caution">
    <text evidence="1">The sequence shown here is derived from an EMBL/GenBank/DDBJ whole genome shotgun (WGS) entry which is preliminary data.</text>
</comment>
<evidence type="ECO:0000313" key="2">
    <source>
        <dbReference type="Proteomes" id="UP000240418"/>
    </source>
</evidence>
<dbReference type="AlphaFoldDB" id="A0A2P8F8W5"/>
<name>A0A2P8F8W5_9RHOB</name>
<keyword evidence="2" id="KW-1185">Reference proteome</keyword>
<dbReference type="Proteomes" id="UP000240418">
    <property type="component" value="Unassembled WGS sequence"/>
</dbReference>